<evidence type="ECO:0000313" key="6">
    <source>
        <dbReference type="Proteomes" id="UP000070544"/>
    </source>
</evidence>
<keyword evidence="3" id="KW-0687">Ribonucleoprotein</keyword>
<protein>
    <recommendedName>
        <fullName evidence="7">Ribosomal protein L28</fullName>
    </recommendedName>
</protein>
<evidence type="ECO:0000256" key="2">
    <source>
        <dbReference type="ARBA" id="ARBA00022980"/>
    </source>
</evidence>
<dbReference type="InterPro" id="IPR037147">
    <property type="entry name" value="Ribosomal_bL28_sf"/>
</dbReference>
<evidence type="ECO:0000256" key="3">
    <source>
        <dbReference type="ARBA" id="ARBA00023274"/>
    </source>
</evidence>
<dbReference type="PANTHER" id="PTHR13528">
    <property type="entry name" value="39S RIBOSOMAL PROTEIN L28, MITOCHONDRIAL"/>
    <property type="match status" value="1"/>
</dbReference>
<dbReference type="GO" id="GO:0005762">
    <property type="term" value="C:mitochondrial large ribosomal subunit"/>
    <property type="evidence" value="ECO:0007669"/>
    <property type="project" value="TreeGrafter"/>
</dbReference>
<dbReference type="InterPro" id="IPR034704">
    <property type="entry name" value="Ribosomal_bL28/bL31-like_sf"/>
</dbReference>
<dbReference type="AlphaFoldDB" id="A0A139A2B8"/>
<evidence type="ECO:0008006" key="7">
    <source>
        <dbReference type="Google" id="ProtNLM"/>
    </source>
</evidence>
<evidence type="ECO:0000256" key="4">
    <source>
        <dbReference type="SAM" id="MobiDB-lite"/>
    </source>
</evidence>
<feature type="region of interest" description="Disordered" evidence="4">
    <location>
        <begin position="130"/>
        <end position="168"/>
    </location>
</feature>
<accession>A0A139A2B8</accession>
<dbReference type="Pfam" id="PF00830">
    <property type="entry name" value="Ribosomal_L28"/>
    <property type="match status" value="1"/>
</dbReference>
<dbReference type="OrthoDB" id="361870at2759"/>
<proteinExistence type="inferred from homology"/>
<dbReference type="STRING" id="1344416.A0A139A2B8"/>
<comment type="similarity">
    <text evidence="1">Belongs to the bacterial ribosomal protein bL28 family.</text>
</comment>
<dbReference type="EMBL" id="KQ965812">
    <property type="protein sequence ID" value="KXS10884.1"/>
    <property type="molecule type" value="Genomic_DNA"/>
</dbReference>
<gene>
    <name evidence="5" type="ORF">M427DRAFT_115476</name>
</gene>
<dbReference type="Gene3D" id="2.30.170.40">
    <property type="entry name" value="Ribosomal protein L28/L24"/>
    <property type="match status" value="1"/>
</dbReference>
<dbReference type="InterPro" id="IPR026569">
    <property type="entry name" value="Ribosomal_bL28"/>
</dbReference>
<keyword evidence="2" id="KW-0689">Ribosomal protein</keyword>
<dbReference type="PANTHER" id="PTHR13528:SF2">
    <property type="entry name" value="LARGE RIBOSOMAL SUBUNIT PROTEIN BL28M"/>
    <property type="match status" value="1"/>
</dbReference>
<keyword evidence="6" id="KW-1185">Reference proteome</keyword>
<organism evidence="5 6">
    <name type="scientific">Gonapodya prolifera (strain JEL478)</name>
    <name type="common">Monoblepharis prolifera</name>
    <dbReference type="NCBI Taxonomy" id="1344416"/>
    <lineage>
        <taxon>Eukaryota</taxon>
        <taxon>Fungi</taxon>
        <taxon>Fungi incertae sedis</taxon>
        <taxon>Chytridiomycota</taxon>
        <taxon>Chytridiomycota incertae sedis</taxon>
        <taxon>Monoblepharidomycetes</taxon>
        <taxon>Monoblepharidales</taxon>
        <taxon>Gonapodyaceae</taxon>
        <taxon>Gonapodya</taxon>
    </lineage>
</organism>
<evidence type="ECO:0000256" key="1">
    <source>
        <dbReference type="ARBA" id="ARBA00008760"/>
    </source>
</evidence>
<reference evidence="5 6" key="1">
    <citation type="journal article" date="2015" name="Genome Biol. Evol.">
        <title>Phylogenomic analyses indicate that early fungi evolved digesting cell walls of algal ancestors of land plants.</title>
        <authorList>
            <person name="Chang Y."/>
            <person name="Wang S."/>
            <person name="Sekimoto S."/>
            <person name="Aerts A.L."/>
            <person name="Choi C."/>
            <person name="Clum A."/>
            <person name="LaButti K.M."/>
            <person name="Lindquist E.A."/>
            <person name="Yee Ngan C."/>
            <person name="Ohm R.A."/>
            <person name="Salamov A.A."/>
            <person name="Grigoriev I.V."/>
            <person name="Spatafora J.W."/>
            <person name="Berbee M.L."/>
        </authorList>
    </citation>
    <scope>NUCLEOTIDE SEQUENCE [LARGE SCALE GENOMIC DNA]</scope>
    <source>
        <strain evidence="5 6">JEL478</strain>
    </source>
</reference>
<dbReference type="GO" id="GO:0003735">
    <property type="term" value="F:structural constituent of ribosome"/>
    <property type="evidence" value="ECO:0007669"/>
    <property type="project" value="InterPro"/>
</dbReference>
<evidence type="ECO:0000313" key="5">
    <source>
        <dbReference type="EMBL" id="KXS10884.1"/>
    </source>
</evidence>
<sequence>MASSARAGSLAFLQRTLGHWPELFRGHPKHLPNLFHGARTGSGSKISEMGNKSKRTFRPNVTVKTLYSGLLNSQIKFRVSMRALRTIDKKGGLDVYLLTTPDKLIIDPLALEVKAKVVERYNKQAKIWDIENAPPAPPTPAAPAAPATPAASARRPGGRAVPAQKDSS</sequence>
<feature type="compositionally biased region" description="Low complexity" evidence="4">
    <location>
        <begin position="144"/>
        <end position="168"/>
    </location>
</feature>
<name>A0A139A2B8_GONPJ</name>
<feature type="compositionally biased region" description="Pro residues" evidence="4">
    <location>
        <begin position="134"/>
        <end position="143"/>
    </location>
</feature>
<dbReference type="Proteomes" id="UP000070544">
    <property type="component" value="Unassembled WGS sequence"/>
</dbReference>
<dbReference type="SUPFAM" id="SSF143800">
    <property type="entry name" value="L28p-like"/>
    <property type="match status" value="1"/>
</dbReference>